<feature type="compositionally biased region" description="Basic and acidic residues" evidence="2">
    <location>
        <begin position="1247"/>
        <end position="1281"/>
    </location>
</feature>
<feature type="compositionally biased region" description="Basic and acidic residues" evidence="2">
    <location>
        <begin position="1340"/>
        <end position="1349"/>
    </location>
</feature>
<sequence length="1383" mass="147068">MVGGGVATLAGRGDLVRRNVPKIELVGRTRGEERLVRRGNATVAYLKYAVQTYNALTGIGPYSFLLSLDTASADTWVVSSTCRTSSCRGLPPYPEQLPSPSFASIANNHTRFAISFADGTIASGVIASETMNVGGFVLTGQAFGLVNDTNATLASGDQEASGVLGLGFPRLSQIGKAVPGAVPPVARLAQQGDLSYPIFGLSLRKNDAGTLSLGAIDADVVKNQSLIAWHDVAPFPTLPSDNSSIYLQWAIQMSGVAVNKTHVQINSTYPAIVGDKPLALLDLGTSGMFGPASDVARLFSLIPASRLVGDGQYAVPCDTTLSMSFTFGYGSRNYTLQPHDYIFARVSDPPNMCLAWPRATSPSSDGIDWQLGTPFLRSVYSVFSYGINTKEPPKIGLYPLTPDMVTDTETSISMTLSAESATIETTLPNYVLPTPTYTTPRYLFSPSPSPTTNSSFSSSSSSSSLLSSSGTASSTTSIPFVYSVPTPGQIVRTGLGASTYSALLIRPTPTPTSFPSAHAPVVIVTDSNGFKTTQPMPLQTAVLGGPGLNSGLRRVNLDEAVGCVFVGFRTSIGDYVLECPETPQIPTTATMASDPRTMATMAYDDDDDVSDTSSLDWTDLSSAHTDDVSDSASADGGERPAGVEAINDGSEEAWTTAEALSASSASVYASVHPLNPFESDGESERSVRASGYASRYGPLPVPEGHMQLILPDPLERSDSTVGLSFSDAVLAANPTAVVWLAGAHPSVAQRAMVMSDVLLAIAKATNSSLVRADYHNFTSLCDLPLSVTNSTIKSKEISVLVRDHTVDPLTLSLEATPSILVVFTSDAHESTVPSIHKHSILIPIVLSESRPVVLFDEKDDRPDETAVDMDELVRQLSNLFTFERDSLATTQTLVQEPDKPIDSAPLDSDTTQSLHSFDSAPLDETILPSPDLDKPRKSVARKRQPLDRLVGPDRADILRKLHANMGPGLTAACALAVVLSLVLGTGHFIQSSRPVPSPTKASTLAATVAVPSSTVHTLDPIAVAETSLSLKSPHSSLAVKSPHTSLAMKSPHTSLAVKSQHTSLAVKTSNTALAVKSQHTDLSVRAPVNESCSTVPVSAESTSLSTIPISSTSLSTVATTSTSSIASTSSTNPKARILNDVAEELGSAVERIERALGLNLRKTEAARKVFDSVRKSKDALCDDSVFDAVRRANEAIKAASGIDTAETIKSATDELHDRHQVARRTAQRQLASLKRGVNSLVWGEDAKEDVKGKGKAKDTKGKSKQDETSPKGRAKAKDTKSAARPGREKRHTAKDHKTFRSERIVKKDKIKQEQEAGKGKSGKAGEPERAKTAGRGKRSSRGDKPKPVEVEVEWSWDAEAEYEYSFGYGPRALMEDVREYFVL</sequence>
<evidence type="ECO:0000313" key="5">
    <source>
        <dbReference type="Proteomes" id="UP000383932"/>
    </source>
</evidence>
<reference evidence="4 5" key="1">
    <citation type="journal article" date="2019" name="Fungal Biol. Biotechnol.">
        <title>Draft genome sequence of fastidious pathogen Ceratobasidium theobromae, which causes vascular-streak dieback in Theobroma cacao.</title>
        <authorList>
            <person name="Ali S.S."/>
            <person name="Asman A."/>
            <person name="Shao J."/>
            <person name="Firmansyah A.P."/>
            <person name="Susilo A.W."/>
            <person name="Rosmana A."/>
            <person name="McMahon P."/>
            <person name="Junaid M."/>
            <person name="Guest D."/>
            <person name="Kheng T.Y."/>
            <person name="Meinhardt L.W."/>
            <person name="Bailey B.A."/>
        </authorList>
    </citation>
    <scope>NUCLEOTIDE SEQUENCE [LARGE SCALE GENOMIC DNA]</scope>
    <source>
        <strain evidence="4 5">CT2</strain>
    </source>
</reference>
<dbReference type="PANTHER" id="PTHR47966:SF74">
    <property type="entry name" value="AGR407CP"/>
    <property type="match status" value="1"/>
</dbReference>
<dbReference type="GO" id="GO:0006508">
    <property type="term" value="P:proteolysis"/>
    <property type="evidence" value="ECO:0007669"/>
    <property type="project" value="InterPro"/>
</dbReference>
<organism evidence="4 5">
    <name type="scientific">Ceratobasidium theobromae</name>
    <dbReference type="NCBI Taxonomy" id="1582974"/>
    <lineage>
        <taxon>Eukaryota</taxon>
        <taxon>Fungi</taxon>
        <taxon>Dikarya</taxon>
        <taxon>Basidiomycota</taxon>
        <taxon>Agaricomycotina</taxon>
        <taxon>Agaricomycetes</taxon>
        <taxon>Cantharellales</taxon>
        <taxon>Ceratobasidiaceae</taxon>
        <taxon>Ceratobasidium</taxon>
    </lineage>
</organism>
<dbReference type="Pfam" id="PF00026">
    <property type="entry name" value="Asp"/>
    <property type="match status" value="1"/>
</dbReference>
<dbReference type="GO" id="GO:0004190">
    <property type="term" value="F:aspartic-type endopeptidase activity"/>
    <property type="evidence" value="ECO:0007669"/>
    <property type="project" value="InterPro"/>
</dbReference>
<evidence type="ECO:0000256" key="1">
    <source>
        <dbReference type="ARBA" id="ARBA00007447"/>
    </source>
</evidence>
<keyword evidence="5" id="KW-1185">Reference proteome</keyword>
<dbReference type="InterPro" id="IPR001461">
    <property type="entry name" value="Aspartic_peptidase_A1"/>
</dbReference>
<dbReference type="InterPro" id="IPR034164">
    <property type="entry name" value="Pepsin-like_dom"/>
</dbReference>
<feature type="region of interest" description="Disordered" evidence="2">
    <location>
        <begin position="1247"/>
        <end position="1350"/>
    </location>
</feature>
<name>A0A5N5QJT9_9AGAM</name>
<feature type="region of interest" description="Disordered" evidence="2">
    <location>
        <begin position="891"/>
        <end position="942"/>
    </location>
</feature>
<comment type="similarity">
    <text evidence="1">Belongs to the peptidase A1 family.</text>
</comment>
<dbReference type="PRINTS" id="PR00792">
    <property type="entry name" value="PEPSIN"/>
</dbReference>
<evidence type="ECO:0000256" key="2">
    <source>
        <dbReference type="SAM" id="MobiDB-lite"/>
    </source>
</evidence>
<protein>
    <submittedName>
        <fullName evidence="4">Actin cytoskeleton-regulatory complex protein pan1</fullName>
    </submittedName>
</protein>
<dbReference type="Proteomes" id="UP000383932">
    <property type="component" value="Unassembled WGS sequence"/>
</dbReference>
<comment type="caution">
    <text evidence="4">The sequence shown here is derived from an EMBL/GenBank/DDBJ whole genome shotgun (WGS) entry which is preliminary data.</text>
</comment>
<accession>A0A5N5QJT9</accession>
<dbReference type="SUPFAM" id="SSF50630">
    <property type="entry name" value="Acid proteases"/>
    <property type="match status" value="1"/>
</dbReference>
<dbReference type="EMBL" id="SSOP01000083">
    <property type="protein sequence ID" value="KAB5591909.1"/>
    <property type="molecule type" value="Genomic_DNA"/>
</dbReference>
<dbReference type="InterPro" id="IPR033121">
    <property type="entry name" value="PEPTIDASE_A1"/>
</dbReference>
<dbReference type="InterPro" id="IPR021109">
    <property type="entry name" value="Peptidase_aspartic_dom_sf"/>
</dbReference>
<feature type="compositionally biased region" description="Basic and acidic residues" evidence="2">
    <location>
        <begin position="1295"/>
        <end position="1331"/>
    </location>
</feature>
<proteinExistence type="inferred from homology"/>
<feature type="compositionally biased region" description="Low complexity" evidence="2">
    <location>
        <begin position="611"/>
        <end position="623"/>
    </location>
</feature>
<dbReference type="OrthoDB" id="771136at2759"/>
<evidence type="ECO:0000313" key="4">
    <source>
        <dbReference type="EMBL" id="KAB5591909.1"/>
    </source>
</evidence>
<feature type="domain" description="Peptidase A1" evidence="3">
    <location>
        <begin position="53"/>
        <end position="398"/>
    </location>
</feature>
<dbReference type="Gene3D" id="2.40.70.10">
    <property type="entry name" value="Acid Proteases"/>
    <property type="match status" value="2"/>
</dbReference>
<evidence type="ECO:0000259" key="3">
    <source>
        <dbReference type="PROSITE" id="PS51767"/>
    </source>
</evidence>
<gene>
    <name evidence="4" type="ORF">CTheo_4642</name>
</gene>
<feature type="region of interest" description="Disordered" evidence="2">
    <location>
        <begin position="601"/>
        <end position="644"/>
    </location>
</feature>
<dbReference type="CDD" id="cd05471">
    <property type="entry name" value="pepsin_like"/>
    <property type="match status" value="1"/>
</dbReference>
<dbReference type="PROSITE" id="PS51767">
    <property type="entry name" value="PEPTIDASE_A1"/>
    <property type="match status" value="1"/>
</dbReference>
<dbReference type="PANTHER" id="PTHR47966">
    <property type="entry name" value="BETA-SITE APP-CLEAVING ENZYME, ISOFORM A-RELATED"/>
    <property type="match status" value="1"/>
</dbReference>